<keyword evidence="9" id="KW-1185">Reference proteome</keyword>
<evidence type="ECO:0000256" key="4">
    <source>
        <dbReference type="ARBA" id="ARBA00022692"/>
    </source>
</evidence>
<dbReference type="OrthoDB" id="5965864at2759"/>
<dbReference type="InterPro" id="IPR003492">
    <property type="entry name" value="Battenin_disease_Cln3"/>
</dbReference>
<reference evidence="8" key="1">
    <citation type="submission" date="2022-07" db="EMBL/GenBank/DDBJ databases">
        <title>Phylogenomic reconstructions and comparative analyses of Kickxellomycotina fungi.</title>
        <authorList>
            <person name="Reynolds N.K."/>
            <person name="Stajich J.E."/>
            <person name="Barry K."/>
            <person name="Grigoriev I.V."/>
            <person name="Crous P."/>
            <person name="Smith M.E."/>
        </authorList>
    </citation>
    <scope>NUCLEOTIDE SEQUENCE</scope>
    <source>
        <strain evidence="8">RSA 1196</strain>
    </source>
</reference>
<keyword evidence="6 7" id="KW-0472">Membrane</keyword>
<dbReference type="Pfam" id="PF02487">
    <property type="entry name" value="CLN3"/>
    <property type="match status" value="1"/>
</dbReference>
<keyword evidence="4 7" id="KW-0812">Transmembrane</keyword>
<evidence type="ECO:0000256" key="2">
    <source>
        <dbReference type="ARBA" id="ARBA00007467"/>
    </source>
</evidence>
<evidence type="ECO:0000256" key="6">
    <source>
        <dbReference type="ARBA" id="ARBA00023136"/>
    </source>
</evidence>
<dbReference type="PANTHER" id="PTHR10981">
    <property type="entry name" value="BATTENIN"/>
    <property type="match status" value="1"/>
</dbReference>
<feature type="transmembrane region" description="Helical" evidence="7">
    <location>
        <begin position="100"/>
        <end position="122"/>
    </location>
</feature>
<proteinExistence type="inferred from homology"/>
<feature type="transmembrane region" description="Helical" evidence="7">
    <location>
        <begin position="41"/>
        <end position="61"/>
    </location>
</feature>
<dbReference type="GO" id="GO:0012505">
    <property type="term" value="C:endomembrane system"/>
    <property type="evidence" value="ECO:0007669"/>
    <property type="project" value="UniProtKB-SubCell"/>
</dbReference>
<dbReference type="InterPro" id="IPR018460">
    <property type="entry name" value="Battenin_disease_Cln3_subgr"/>
</dbReference>
<dbReference type="SUPFAM" id="SSF103473">
    <property type="entry name" value="MFS general substrate transporter"/>
    <property type="match status" value="1"/>
</dbReference>
<feature type="transmembrane region" description="Helical" evidence="7">
    <location>
        <begin position="134"/>
        <end position="154"/>
    </location>
</feature>
<evidence type="ECO:0000313" key="8">
    <source>
        <dbReference type="EMBL" id="KAJ1961553.1"/>
    </source>
</evidence>
<gene>
    <name evidence="8" type="primary">BTN1</name>
    <name evidence="8" type="ORF">IWQ62_003822</name>
</gene>
<feature type="transmembrane region" description="Helical" evidence="7">
    <location>
        <begin position="383"/>
        <end position="404"/>
    </location>
</feature>
<sequence>MALSKSTAVLAAFFFCGLINNLVYVVFLSAAVDILESNTHIPKGVVLLADILPSFLVKLVAPHIVHHFTYGTRLIICSLASFSALHIVASFQALPLRLAGVVLASAASGLGELSFLMLTTFFPSAVVATWSSGTGGAGVCGSVAFLVLTTWLRLSTPNALRLISLLPPFLAIFYFWYLKPYLPRMENPEPLGIDDYGERPAVQGDSWWYSNKSAWSWLRSTHLGQILMERFAGYQPLGTSTTGTTIVGPTLDADDEISLQEDPFVRTAIDSPSTAQMERHPVSLDVERKFSQLTFEPGQSMSFSQRLAVVRLLLPLYILPLLVVYWAEYTINQGVSPTILFPLSSSPWYPFEQLKDHYIYYQALYQIGVFISRSSVHWFPIKHLWYPSGAQVAVLFVMISQALYGWLPSVWPVFCIIFFEGLLGGATYVNTFFNIRNDVPLAYREFSLGVVGVGDSIGITLAGLTALWLEPSLCHWQLQEGNPLCTQL</sequence>
<organism evidence="8 9">
    <name type="scientific">Dispira parvispora</name>
    <dbReference type="NCBI Taxonomy" id="1520584"/>
    <lineage>
        <taxon>Eukaryota</taxon>
        <taxon>Fungi</taxon>
        <taxon>Fungi incertae sedis</taxon>
        <taxon>Zoopagomycota</taxon>
        <taxon>Kickxellomycotina</taxon>
        <taxon>Dimargaritomycetes</taxon>
        <taxon>Dimargaritales</taxon>
        <taxon>Dimargaritaceae</taxon>
        <taxon>Dispira</taxon>
    </lineage>
</organism>
<feature type="transmembrane region" description="Helical" evidence="7">
    <location>
        <begin position="445"/>
        <end position="469"/>
    </location>
</feature>
<comment type="similarity">
    <text evidence="2 7">Belongs to the battenin family.</text>
</comment>
<feature type="transmembrane region" description="Helical" evidence="7">
    <location>
        <begin position="160"/>
        <end position="178"/>
    </location>
</feature>
<comment type="subcellular location">
    <subcellularLocation>
        <location evidence="1">Endomembrane system</location>
        <topology evidence="1">Multi-pass membrane protein</topology>
    </subcellularLocation>
    <subcellularLocation>
        <location evidence="7">Vacuole membrane</location>
        <topology evidence="7">Multi-pass membrane protein</topology>
    </subcellularLocation>
</comment>
<protein>
    <recommendedName>
        <fullName evidence="7">Protein BTN</fullName>
    </recommendedName>
</protein>
<dbReference type="EMBL" id="JANBPY010001115">
    <property type="protein sequence ID" value="KAJ1961553.1"/>
    <property type="molecule type" value="Genomic_DNA"/>
</dbReference>
<accession>A0A9W8AU42</accession>
<name>A0A9W8AU42_9FUNG</name>
<evidence type="ECO:0000256" key="1">
    <source>
        <dbReference type="ARBA" id="ARBA00004127"/>
    </source>
</evidence>
<dbReference type="PANTHER" id="PTHR10981:SF0">
    <property type="entry name" value="BATTENIN"/>
    <property type="match status" value="1"/>
</dbReference>
<keyword evidence="3" id="KW-0813">Transport</keyword>
<dbReference type="AlphaFoldDB" id="A0A9W8AU42"/>
<feature type="transmembrane region" description="Helical" evidence="7">
    <location>
        <begin position="358"/>
        <end position="376"/>
    </location>
</feature>
<dbReference type="PRINTS" id="PR01315">
    <property type="entry name" value="BATTENIN"/>
</dbReference>
<comment type="caution">
    <text evidence="8">The sequence shown here is derived from an EMBL/GenBank/DDBJ whole genome shotgun (WGS) entry which is preliminary data.</text>
</comment>
<feature type="transmembrane region" description="Helical" evidence="7">
    <location>
        <begin position="73"/>
        <end position="94"/>
    </location>
</feature>
<feature type="transmembrane region" description="Helical" evidence="7">
    <location>
        <begin position="308"/>
        <end position="327"/>
    </location>
</feature>
<dbReference type="GO" id="GO:0005774">
    <property type="term" value="C:vacuolar membrane"/>
    <property type="evidence" value="ECO:0007669"/>
    <property type="project" value="UniProtKB-SubCell"/>
</dbReference>
<dbReference type="Proteomes" id="UP001150925">
    <property type="component" value="Unassembled WGS sequence"/>
</dbReference>
<evidence type="ECO:0000256" key="7">
    <source>
        <dbReference type="RuleBase" id="RU361113"/>
    </source>
</evidence>
<keyword evidence="7" id="KW-0926">Vacuole</keyword>
<evidence type="ECO:0000256" key="3">
    <source>
        <dbReference type="ARBA" id="ARBA00022448"/>
    </source>
</evidence>
<dbReference type="InterPro" id="IPR036259">
    <property type="entry name" value="MFS_trans_sf"/>
</dbReference>
<feature type="transmembrane region" description="Helical" evidence="7">
    <location>
        <begin position="410"/>
        <end position="433"/>
    </location>
</feature>
<keyword evidence="5 7" id="KW-1133">Transmembrane helix</keyword>
<dbReference type="PIRSF" id="PIRSF015974">
    <property type="entry name" value="CLN3_BTN1"/>
    <property type="match status" value="1"/>
</dbReference>
<dbReference type="GO" id="GO:0051453">
    <property type="term" value="P:regulation of intracellular pH"/>
    <property type="evidence" value="ECO:0007669"/>
    <property type="project" value="TreeGrafter"/>
</dbReference>
<evidence type="ECO:0000256" key="5">
    <source>
        <dbReference type="ARBA" id="ARBA00022989"/>
    </source>
</evidence>
<evidence type="ECO:0000313" key="9">
    <source>
        <dbReference type="Proteomes" id="UP001150925"/>
    </source>
</evidence>